<dbReference type="InterPro" id="IPR014284">
    <property type="entry name" value="RNA_pol_sigma-70_dom"/>
</dbReference>
<dbReference type="Pfam" id="PF08281">
    <property type="entry name" value="Sigma70_r4_2"/>
    <property type="match status" value="1"/>
</dbReference>
<dbReference type="PANTHER" id="PTHR43133">
    <property type="entry name" value="RNA POLYMERASE ECF-TYPE SIGMA FACTO"/>
    <property type="match status" value="1"/>
</dbReference>
<dbReference type="SUPFAM" id="SSF88946">
    <property type="entry name" value="Sigma2 domain of RNA polymerase sigma factors"/>
    <property type="match status" value="1"/>
</dbReference>
<keyword evidence="2 6" id="KW-0805">Transcription regulation</keyword>
<dbReference type="SUPFAM" id="SSF88659">
    <property type="entry name" value="Sigma3 and sigma4 domains of RNA polymerase sigma factors"/>
    <property type="match status" value="1"/>
</dbReference>
<dbReference type="InterPro" id="IPR039425">
    <property type="entry name" value="RNA_pol_sigma-70-like"/>
</dbReference>
<feature type="domain" description="RNA polymerase sigma-70 region 2" evidence="7">
    <location>
        <begin position="14"/>
        <end position="75"/>
    </location>
</feature>
<dbReference type="Gene3D" id="1.10.1740.10">
    <property type="match status" value="1"/>
</dbReference>
<organism evidence="9 10">
    <name type="scientific">Pontibacillus marinus BH030004 = DSM 16465</name>
    <dbReference type="NCBI Taxonomy" id="1385511"/>
    <lineage>
        <taxon>Bacteria</taxon>
        <taxon>Bacillati</taxon>
        <taxon>Bacillota</taxon>
        <taxon>Bacilli</taxon>
        <taxon>Bacillales</taxon>
        <taxon>Bacillaceae</taxon>
        <taxon>Pontibacillus</taxon>
    </lineage>
</organism>
<dbReference type="GO" id="GO:0016987">
    <property type="term" value="F:sigma factor activity"/>
    <property type="evidence" value="ECO:0007669"/>
    <property type="project" value="UniProtKB-KW"/>
</dbReference>
<dbReference type="NCBIfam" id="TIGR02937">
    <property type="entry name" value="sigma70-ECF"/>
    <property type="match status" value="1"/>
</dbReference>
<dbReference type="Proteomes" id="UP000030403">
    <property type="component" value="Unassembled WGS sequence"/>
</dbReference>
<dbReference type="Gene3D" id="1.10.10.10">
    <property type="entry name" value="Winged helix-like DNA-binding domain superfamily/Winged helix DNA-binding domain"/>
    <property type="match status" value="1"/>
</dbReference>
<name>A0A0A5GDT9_9BACI</name>
<evidence type="ECO:0000256" key="6">
    <source>
        <dbReference type="RuleBase" id="RU000716"/>
    </source>
</evidence>
<comment type="similarity">
    <text evidence="1 6">Belongs to the sigma-70 factor family. ECF subfamily.</text>
</comment>
<proteinExistence type="inferred from homology"/>
<reference evidence="9 10" key="1">
    <citation type="submission" date="2013-08" db="EMBL/GenBank/DDBJ databases">
        <authorList>
            <person name="Huang J."/>
            <person name="Wang G."/>
        </authorList>
    </citation>
    <scope>NUCLEOTIDE SEQUENCE [LARGE SCALE GENOMIC DNA]</scope>
    <source>
        <strain evidence="9 10">BH030004</strain>
    </source>
</reference>
<dbReference type="Pfam" id="PF04542">
    <property type="entry name" value="Sigma70_r2"/>
    <property type="match status" value="1"/>
</dbReference>
<evidence type="ECO:0000256" key="1">
    <source>
        <dbReference type="ARBA" id="ARBA00010641"/>
    </source>
</evidence>
<dbReference type="PROSITE" id="PS01063">
    <property type="entry name" value="SIGMA70_ECF"/>
    <property type="match status" value="1"/>
</dbReference>
<evidence type="ECO:0000259" key="7">
    <source>
        <dbReference type="Pfam" id="PF04542"/>
    </source>
</evidence>
<dbReference type="InterPro" id="IPR013324">
    <property type="entry name" value="RNA_pol_sigma_r3/r4-like"/>
</dbReference>
<evidence type="ECO:0000313" key="9">
    <source>
        <dbReference type="EMBL" id="KGX90154.1"/>
    </source>
</evidence>
<dbReference type="STRING" id="1385511.GCA_000425225_02539"/>
<keyword evidence="5 6" id="KW-0804">Transcription</keyword>
<keyword evidence="3 6" id="KW-0731">Sigma factor</keyword>
<dbReference type="InterPro" id="IPR036388">
    <property type="entry name" value="WH-like_DNA-bd_sf"/>
</dbReference>
<keyword evidence="4 6" id="KW-0238">DNA-binding</keyword>
<dbReference type="PANTHER" id="PTHR43133:SF60">
    <property type="entry name" value="RNA POLYMERASE SIGMA FACTOR SIGV"/>
    <property type="match status" value="1"/>
</dbReference>
<dbReference type="GO" id="GO:0003677">
    <property type="term" value="F:DNA binding"/>
    <property type="evidence" value="ECO:0007669"/>
    <property type="project" value="UniProtKB-KW"/>
</dbReference>
<feature type="domain" description="RNA polymerase sigma factor 70 region 4 type 2" evidence="8">
    <location>
        <begin position="110"/>
        <end position="157"/>
    </location>
</feature>
<evidence type="ECO:0000256" key="4">
    <source>
        <dbReference type="ARBA" id="ARBA00023125"/>
    </source>
</evidence>
<protein>
    <recommendedName>
        <fullName evidence="6">RNA polymerase sigma factor</fullName>
    </recommendedName>
</protein>
<dbReference type="GO" id="GO:0006352">
    <property type="term" value="P:DNA-templated transcription initiation"/>
    <property type="evidence" value="ECO:0007669"/>
    <property type="project" value="InterPro"/>
</dbReference>
<keyword evidence="10" id="KW-1185">Reference proteome</keyword>
<accession>A0A0A5GDT9</accession>
<dbReference type="InterPro" id="IPR000838">
    <property type="entry name" value="RNA_pol_sigma70_ECF_CS"/>
</dbReference>
<dbReference type="InterPro" id="IPR007627">
    <property type="entry name" value="RNA_pol_sigma70_r2"/>
</dbReference>
<dbReference type="InterPro" id="IPR013249">
    <property type="entry name" value="RNA_pol_sigma70_r4_t2"/>
</dbReference>
<dbReference type="AlphaFoldDB" id="A0A0A5GDT9"/>
<comment type="caution">
    <text evidence="9">The sequence shown here is derived from an EMBL/GenBank/DDBJ whole genome shotgun (WGS) entry which is preliminary data.</text>
</comment>
<dbReference type="GO" id="GO:0006950">
    <property type="term" value="P:response to stress"/>
    <property type="evidence" value="ECO:0007669"/>
    <property type="project" value="UniProtKB-ARBA"/>
</dbReference>
<dbReference type="RefSeq" id="WP_027446232.1">
    <property type="nucleotide sequence ID" value="NZ_AULJ01000032.1"/>
</dbReference>
<evidence type="ECO:0000313" key="10">
    <source>
        <dbReference type="Proteomes" id="UP000030403"/>
    </source>
</evidence>
<sequence>MSREKQIEDWFYLYVDEVYNFLIYYLGHRDVEDIVQDVFIKVIRSNKFENVHTPKTYLFTIARNTAIDHVRKSKRFKWGTSDEVQQVPAPDLSPESSLLASEEHNTFLEHIKRLKRSYKDVLVLRLINELSFTEIADTLRWKEAKVKTTYYRAIRKLQEKSPELKEVNVR</sequence>
<dbReference type="eggNOG" id="COG1595">
    <property type="taxonomic scope" value="Bacteria"/>
</dbReference>
<evidence type="ECO:0000256" key="5">
    <source>
        <dbReference type="ARBA" id="ARBA00023163"/>
    </source>
</evidence>
<evidence type="ECO:0000256" key="2">
    <source>
        <dbReference type="ARBA" id="ARBA00023015"/>
    </source>
</evidence>
<evidence type="ECO:0000259" key="8">
    <source>
        <dbReference type="Pfam" id="PF08281"/>
    </source>
</evidence>
<evidence type="ECO:0000256" key="3">
    <source>
        <dbReference type="ARBA" id="ARBA00023082"/>
    </source>
</evidence>
<dbReference type="InterPro" id="IPR013325">
    <property type="entry name" value="RNA_pol_sigma_r2"/>
</dbReference>
<dbReference type="EMBL" id="AVPF01000009">
    <property type="protein sequence ID" value="KGX90154.1"/>
    <property type="molecule type" value="Genomic_DNA"/>
</dbReference>
<gene>
    <name evidence="9" type="ORF">N783_01295</name>
</gene>